<dbReference type="Proteomes" id="UP000321393">
    <property type="component" value="Unassembled WGS sequence"/>
</dbReference>
<feature type="compositionally biased region" description="Basic and acidic residues" evidence="2">
    <location>
        <begin position="375"/>
        <end position="419"/>
    </location>
</feature>
<dbReference type="GO" id="GO:0003682">
    <property type="term" value="F:chromatin binding"/>
    <property type="evidence" value="ECO:0007669"/>
    <property type="project" value="InterPro"/>
</dbReference>
<feature type="domain" description="RRM" evidence="3">
    <location>
        <begin position="543"/>
        <end position="626"/>
    </location>
</feature>
<reference evidence="5 6" key="1">
    <citation type="submission" date="2019-08" db="EMBL/GenBank/DDBJ databases">
        <title>Draft genome sequences of two oriental melons (Cucumis melo L. var makuwa).</title>
        <authorList>
            <person name="Kwon S.-Y."/>
        </authorList>
    </citation>
    <scope>NUCLEOTIDE SEQUENCE [LARGE SCALE GENOMIC DNA]</scope>
    <source>
        <strain evidence="6">cv. SW 3</strain>
        <tissue evidence="5">Leaf</tissue>
    </source>
</reference>
<sequence length="707" mass="79368">MDVREPNIGPGEPNSWDRYKSRRPNLFGGVHKSKISGSFQFESILRANYPRAARARPNAGKRSLTARLRLGFYAAGFYCLRSPDIHSFTFHGRFQLHFLLEEACFGIMVETEQVENVEFQWGKKKGIGGKKKDVTFYESFTYDGVEYFLYDSVYLYKEGEPEPYIGKLLKIWQNPDKTKKVKILWFFRSCEILNYLGGVDTRENELFLASGDGIGLANVNSLEVLAGKCNVLCISNDSRNPQPSDEALKKADFVFCRTFDVGKQEVCSEICDKIAGVEVKLLLNKADTSKDVKRTDKDGKDASGIAIVKTELEDPSGRDISNGKLTVTTNDSSLEKATKENVDLKGSIEKSSNEEKSSAHAIEAGIGMGKTSSISKHENILGDKVPPRIKIDSNEKPGNAKDVEGRVKSPRESAEVEHRPVKKAKLDSSVQLSPGMTKNDIEKLGIDHNNGDTLASSPKVLVSEDASRAKNVKDSRETKDSFLKKPKLDEKPTKVSNGKNLKPSSLIDGEVVEVTRRPDADRSRWFKGLPWEERIKDAHEQGTLVLIQNLDPSYTSGEVEDIVWHAFNESCTAKMIQRTATSMPHIGQAYVVFKTKEAAEKVVRKLHEGCLLLADGSVLVGSFETPHLSSKKQTFFGHHCIDKLRHQMQREMKEAVSTSHCSQPNTIEYDMAMEWCLLQERSELVCKQLFKQQEEELRKLKSKLKSR</sequence>
<evidence type="ECO:0000313" key="5">
    <source>
        <dbReference type="EMBL" id="KAA0038725.1"/>
    </source>
</evidence>
<dbReference type="PANTHER" id="PTHR47073:SF2">
    <property type="entry name" value="PROTEIN ANTI-SILENCING 1"/>
    <property type="match status" value="1"/>
</dbReference>
<dbReference type="SUPFAM" id="SSF54928">
    <property type="entry name" value="RNA-binding domain, RBD"/>
    <property type="match status" value="1"/>
</dbReference>
<dbReference type="Pfam" id="PF00076">
    <property type="entry name" value="RRM_1"/>
    <property type="match status" value="1"/>
</dbReference>
<protein>
    <submittedName>
        <fullName evidence="5">Protein ANTI-SILENCING 1</fullName>
    </submittedName>
</protein>
<dbReference type="InterPro" id="IPR012677">
    <property type="entry name" value="Nucleotide-bd_a/b_plait_sf"/>
</dbReference>
<gene>
    <name evidence="5" type="ORF">E6C27_scaffold92G002710</name>
</gene>
<evidence type="ECO:0000256" key="1">
    <source>
        <dbReference type="PROSITE-ProRule" id="PRU00176"/>
    </source>
</evidence>
<name>A0A5A7TBH0_CUCMM</name>
<comment type="caution">
    <text evidence="5">The sequence shown here is derived from an EMBL/GenBank/DDBJ whole genome shotgun (WGS) entry which is preliminary data.</text>
</comment>
<dbReference type="Gene3D" id="2.30.30.490">
    <property type="match status" value="1"/>
</dbReference>
<dbReference type="PROSITE" id="PS51038">
    <property type="entry name" value="BAH"/>
    <property type="match status" value="1"/>
</dbReference>
<dbReference type="FunFam" id="2.30.30.490:FF:000017">
    <property type="entry name" value="Bromo-adjacent homology (BAH) domain-containing protein"/>
    <property type="match status" value="1"/>
</dbReference>
<evidence type="ECO:0000259" key="4">
    <source>
        <dbReference type="PROSITE" id="PS51038"/>
    </source>
</evidence>
<dbReference type="InterPro" id="IPR000504">
    <property type="entry name" value="RRM_dom"/>
</dbReference>
<dbReference type="InterPro" id="IPR035979">
    <property type="entry name" value="RBD_domain_sf"/>
</dbReference>
<keyword evidence="1" id="KW-0694">RNA-binding</keyword>
<feature type="compositionally biased region" description="Basic and acidic residues" evidence="2">
    <location>
        <begin position="465"/>
        <end position="493"/>
    </location>
</feature>
<dbReference type="AlphaFoldDB" id="A0A5A7TBH0"/>
<dbReference type="EMBL" id="SSTE01018688">
    <property type="protein sequence ID" value="KAA0038725.1"/>
    <property type="molecule type" value="Genomic_DNA"/>
</dbReference>
<feature type="domain" description="BAH" evidence="4">
    <location>
        <begin position="145"/>
        <end position="270"/>
    </location>
</feature>
<dbReference type="InterPro" id="IPR043151">
    <property type="entry name" value="BAH_sf"/>
</dbReference>
<dbReference type="InterPro" id="IPR001025">
    <property type="entry name" value="BAH_dom"/>
</dbReference>
<feature type="compositionally biased region" description="Basic and acidic residues" evidence="2">
    <location>
        <begin position="336"/>
        <end position="358"/>
    </location>
</feature>
<dbReference type="Pfam" id="PF01426">
    <property type="entry name" value="BAH"/>
    <property type="match status" value="1"/>
</dbReference>
<feature type="compositionally biased region" description="Basic and acidic residues" evidence="2">
    <location>
        <begin position="439"/>
        <end position="450"/>
    </location>
</feature>
<dbReference type="PROSITE" id="PS50102">
    <property type="entry name" value="RRM"/>
    <property type="match status" value="1"/>
</dbReference>
<dbReference type="PANTHER" id="PTHR47073">
    <property type="entry name" value="PROTEIN ANTI-SILENCING 1"/>
    <property type="match status" value="1"/>
</dbReference>
<dbReference type="GO" id="GO:0003723">
    <property type="term" value="F:RNA binding"/>
    <property type="evidence" value="ECO:0007669"/>
    <property type="project" value="UniProtKB-UniRule"/>
</dbReference>
<dbReference type="STRING" id="1194695.A0A5A7TBH0"/>
<dbReference type="OrthoDB" id="1896853at2759"/>
<dbReference type="Gene3D" id="3.30.70.330">
    <property type="match status" value="1"/>
</dbReference>
<evidence type="ECO:0000259" key="3">
    <source>
        <dbReference type="PROSITE" id="PS50102"/>
    </source>
</evidence>
<proteinExistence type="predicted"/>
<organism evidence="5 6">
    <name type="scientific">Cucumis melo var. makuwa</name>
    <name type="common">Oriental melon</name>
    <dbReference type="NCBI Taxonomy" id="1194695"/>
    <lineage>
        <taxon>Eukaryota</taxon>
        <taxon>Viridiplantae</taxon>
        <taxon>Streptophyta</taxon>
        <taxon>Embryophyta</taxon>
        <taxon>Tracheophyta</taxon>
        <taxon>Spermatophyta</taxon>
        <taxon>Magnoliopsida</taxon>
        <taxon>eudicotyledons</taxon>
        <taxon>Gunneridae</taxon>
        <taxon>Pentapetalae</taxon>
        <taxon>rosids</taxon>
        <taxon>fabids</taxon>
        <taxon>Cucurbitales</taxon>
        <taxon>Cucurbitaceae</taxon>
        <taxon>Benincaseae</taxon>
        <taxon>Cucumis</taxon>
    </lineage>
</organism>
<dbReference type="CDD" id="cd00590">
    <property type="entry name" value="RRM_SF"/>
    <property type="match status" value="1"/>
</dbReference>
<evidence type="ECO:0000313" key="6">
    <source>
        <dbReference type="Proteomes" id="UP000321393"/>
    </source>
</evidence>
<evidence type="ECO:0000256" key="2">
    <source>
        <dbReference type="SAM" id="MobiDB-lite"/>
    </source>
</evidence>
<feature type="region of interest" description="Disordered" evidence="2">
    <location>
        <begin position="336"/>
        <end position="502"/>
    </location>
</feature>
<accession>A0A5A7TBH0</accession>